<reference evidence="1 2" key="1">
    <citation type="submission" date="2017-06" db="EMBL/GenBank/DDBJ databases">
        <title>Hymenobacter amundsenii sp. nov. isolated from regoliths in Antarctica.</title>
        <authorList>
            <person name="Sedlacek I."/>
            <person name="Kralova S."/>
            <person name="Pantucek R."/>
            <person name="Svec P."/>
            <person name="Holochova P."/>
            <person name="Stankova E."/>
            <person name="Vrbovska V."/>
            <person name="Busse H.-J."/>
        </authorList>
    </citation>
    <scope>NUCLEOTIDE SEQUENCE [LARGE SCALE GENOMIC DNA]</scope>
    <source>
        <strain evidence="1 2">CCM 8682</strain>
    </source>
</reference>
<name>A0A246FHI2_9BACT</name>
<organism evidence="1 2">
    <name type="scientific">Hymenobacter amundsenii</name>
    <dbReference type="NCBI Taxonomy" id="2006685"/>
    <lineage>
        <taxon>Bacteria</taxon>
        <taxon>Pseudomonadati</taxon>
        <taxon>Bacteroidota</taxon>
        <taxon>Cytophagia</taxon>
        <taxon>Cytophagales</taxon>
        <taxon>Hymenobacteraceae</taxon>
        <taxon>Hymenobacter</taxon>
    </lineage>
</organism>
<comment type="caution">
    <text evidence="1">The sequence shown here is derived from an EMBL/GenBank/DDBJ whole genome shotgun (WGS) entry which is preliminary data.</text>
</comment>
<dbReference type="Proteomes" id="UP000197277">
    <property type="component" value="Unassembled WGS sequence"/>
</dbReference>
<proteinExistence type="predicted"/>
<sequence>MNLAAQFNDYIRQQNSAPRTDFCGLNPDQIYRLIYSSLGPGSPVRLCENLPDAVLDQVPLLLLTEAFLRIIRRDKSIKLTAAGALPRKYLLELYGLGLLPEPNLDSGLIKLSREQDSLVLSALHINTILAGLAKKVHGQLTLTKKAEQLLTPTQRPALLEVVLVTFTEKFNWPYFDLYPSESTGQMAWLYSVYLLAKFGHEVRPASFYADKYQLAFPLVRADFPDQPYASPEQQLRRCYCVRTFGRSLNWFGLVTVGNSPHYLDTDSSQVAATGLLAQLFDVWQAPETPIL</sequence>
<dbReference type="OrthoDB" id="9816539at2"/>
<dbReference type="RefSeq" id="WP_088465591.1">
    <property type="nucleotide sequence ID" value="NZ_NIRR01000036.1"/>
</dbReference>
<keyword evidence="2" id="KW-1185">Reference proteome</keyword>
<dbReference type="AlphaFoldDB" id="A0A246FHI2"/>
<protein>
    <submittedName>
        <fullName evidence="1">Uncharacterized protein</fullName>
    </submittedName>
</protein>
<evidence type="ECO:0000313" key="2">
    <source>
        <dbReference type="Proteomes" id="UP000197277"/>
    </source>
</evidence>
<gene>
    <name evidence="1" type="ORF">CDA63_16645</name>
</gene>
<evidence type="ECO:0000313" key="1">
    <source>
        <dbReference type="EMBL" id="OWP61989.1"/>
    </source>
</evidence>
<accession>A0A246FHI2</accession>
<dbReference type="EMBL" id="NIRR01000036">
    <property type="protein sequence ID" value="OWP61989.1"/>
    <property type="molecule type" value="Genomic_DNA"/>
</dbReference>